<name>A0ABR3VWP1_9PEZI</name>
<evidence type="ECO:0000256" key="1">
    <source>
        <dbReference type="SAM" id="MobiDB-lite"/>
    </source>
</evidence>
<protein>
    <submittedName>
        <fullName evidence="2">Uncharacterized protein</fullName>
    </submittedName>
</protein>
<feature type="region of interest" description="Disordered" evidence="1">
    <location>
        <begin position="54"/>
        <end position="77"/>
    </location>
</feature>
<dbReference type="Proteomes" id="UP001583177">
    <property type="component" value="Unassembled WGS sequence"/>
</dbReference>
<gene>
    <name evidence="2" type="ORF">Daus18300_014062</name>
</gene>
<accession>A0ABR3VWP1</accession>
<dbReference type="EMBL" id="JAWRVE010000251">
    <property type="protein sequence ID" value="KAL1847092.1"/>
    <property type="molecule type" value="Genomic_DNA"/>
</dbReference>
<reference evidence="2 3" key="1">
    <citation type="journal article" date="2024" name="IMA Fungus">
        <title>IMA Genome - F19 : A genome assembly and annotation guide to empower mycologists, including annotated draft genome sequences of Ceratocystis pirilliformis, Diaporthe australafricana, Fusarium ophioides, Paecilomyces lecythidis, and Sporothrix stenoceras.</title>
        <authorList>
            <person name="Aylward J."/>
            <person name="Wilson A.M."/>
            <person name="Visagie C.M."/>
            <person name="Spraker J."/>
            <person name="Barnes I."/>
            <person name="Buitendag C."/>
            <person name="Ceriani C."/>
            <person name="Del Mar Angel L."/>
            <person name="du Plessis D."/>
            <person name="Fuchs T."/>
            <person name="Gasser K."/>
            <person name="Kramer D."/>
            <person name="Li W."/>
            <person name="Munsamy K."/>
            <person name="Piso A."/>
            <person name="Price J.L."/>
            <person name="Sonnekus B."/>
            <person name="Thomas C."/>
            <person name="van der Nest A."/>
            <person name="van Dijk A."/>
            <person name="van Heerden A."/>
            <person name="van Vuuren N."/>
            <person name="Yilmaz N."/>
            <person name="Duong T.A."/>
            <person name="van der Merwe N.A."/>
            <person name="Wingfield M.J."/>
            <person name="Wingfield B.D."/>
        </authorList>
    </citation>
    <scope>NUCLEOTIDE SEQUENCE [LARGE SCALE GENOMIC DNA]</scope>
    <source>
        <strain evidence="2 3">CMW 18300</strain>
    </source>
</reference>
<keyword evidence="3" id="KW-1185">Reference proteome</keyword>
<organism evidence="2 3">
    <name type="scientific">Diaporthe australafricana</name>
    <dbReference type="NCBI Taxonomy" id="127596"/>
    <lineage>
        <taxon>Eukaryota</taxon>
        <taxon>Fungi</taxon>
        <taxon>Dikarya</taxon>
        <taxon>Ascomycota</taxon>
        <taxon>Pezizomycotina</taxon>
        <taxon>Sordariomycetes</taxon>
        <taxon>Sordariomycetidae</taxon>
        <taxon>Diaporthales</taxon>
        <taxon>Diaporthaceae</taxon>
        <taxon>Diaporthe</taxon>
    </lineage>
</organism>
<sequence>MKLVQSLACQLSTAKKRQEELEEENLLINGKTYTYEDGKLKLMGSGYLKAGETSHTPSWQDDTWYPDWTPKDENPGDFQPEIESQVELKDLADRKAIEARTGLADRAWTEDPTNNVFINHDVLYDIVNAAERLAKRCLWAWVRTHRPDFNMGYLSDLDFGRQALHSWINRLPFDFFDCRHTRSYEVTTKLNELVTLRNFLHHFNGRCCSVYKMDSTLQTVQELAVLLYDEDSAVHARALRDRLRQEAERTVKEFETYMLLSALPESQQTWKPHHVALVEVAAREINYKATLGAEMEYESALEPSSLPPVALATARDWMAKPAGWNYRVAQPEAPSWA</sequence>
<evidence type="ECO:0000313" key="3">
    <source>
        <dbReference type="Proteomes" id="UP001583177"/>
    </source>
</evidence>
<proteinExistence type="predicted"/>
<comment type="caution">
    <text evidence="2">The sequence shown here is derived from an EMBL/GenBank/DDBJ whole genome shotgun (WGS) entry which is preliminary data.</text>
</comment>
<evidence type="ECO:0000313" key="2">
    <source>
        <dbReference type="EMBL" id="KAL1847092.1"/>
    </source>
</evidence>